<proteinExistence type="predicted"/>
<keyword evidence="5" id="KW-0449">Lipoprotein</keyword>
<evidence type="ECO:0000256" key="1">
    <source>
        <dbReference type="ARBA" id="ARBA00022475"/>
    </source>
</evidence>
<dbReference type="SUPFAM" id="SSF53850">
    <property type="entry name" value="Periplasmic binding protein-like II"/>
    <property type="match status" value="1"/>
</dbReference>
<keyword evidence="4" id="KW-0564">Palmitate</keyword>
<dbReference type="InterPro" id="IPR050490">
    <property type="entry name" value="Bact_solute-bd_prot1"/>
</dbReference>
<sequence length="428" mass="46251">MEKKKLALLIGAAVVAAVAIGIILFTTTKPKPVSLIFASTQLAPPAEQAFARSLLSQFSDETGIKVDFVPMGYAELAARIEAEVKAGKVSTNLIGGLTSDIDPFASKGWVEDLTRFGALPGRTFYPAFEQASKMHGIKAMVPWMTATYVVVVNNKAFDYLPPGLSKEDVIKGTEKWTYDALLEWAKNIYEKTGKQAVGLPAGGGGLLHRFIHGYIYPSYTGKQAELFDSPQAVKLWEYMRELWKYTNPASTTWDAMANPLLGEEVWIAWDHVARIKDAIVTAPDKFTVCPVPRGPVGRGYIVVLAGLAITKGSPDQDAAWKVIEFLTRPEIQAKVAENVGWFPTVKEAAPAVTGPIKKISDGVSAQFAAGDSIAVMIPPLGGKGGEFSSVYRSAFERIVLKGEDIKTVLSEGAAALRRIFQEAGVPPC</sequence>
<dbReference type="InterPro" id="IPR006059">
    <property type="entry name" value="SBP"/>
</dbReference>
<keyword evidence="1" id="KW-1003">Cell membrane</keyword>
<dbReference type="Pfam" id="PF01547">
    <property type="entry name" value="SBP_bac_1"/>
    <property type="match status" value="1"/>
</dbReference>
<evidence type="ECO:0000256" key="4">
    <source>
        <dbReference type="ARBA" id="ARBA00023139"/>
    </source>
</evidence>
<comment type="caution">
    <text evidence="6">The sequence shown here is derived from an EMBL/GenBank/DDBJ whole genome shotgun (WGS) entry which is preliminary data.</text>
</comment>
<reference evidence="6" key="1">
    <citation type="journal article" date="2020" name="mSystems">
        <title>Genome- and Community-Level Interaction Insights into Carbon Utilization and Element Cycling Functions of Hydrothermarchaeota in Hydrothermal Sediment.</title>
        <authorList>
            <person name="Zhou Z."/>
            <person name="Liu Y."/>
            <person name="Xu W."/>
            <person name="Pan J."/>
            <person name="Luo Z.H."/>
            <person name="Li M."/>
        </authorList>
    </citation>
    <scope>NUCLEOTIDE SEQUENCE [LARGE SCALE GENOMIC DNA]</scope>
    <source>
        <strain evidence="6">SpSt-8</strain>
    </source>
</reference>
<dbReference type="EMBL" id="DTIB01000102">
    <property type="protein sequence ID" value="HGB25521.1"/>
    <property type="molecule type" value="Genomic_DNA"/>
</dbReference>
<dbReference type="Gene3D" id="3.40.190.10">
    <property type="entry name" value="Periplasmic binding protein-like II"/>
    <property type="match status" value="1"/>
</dbReference>
<dbReference type="PANTHER" id="PTHR43649">
    <property type="entry name" value="ARABINOSE-BINDING PROTEIN-RELATED"/>
    <property type="match status" value="1"/>
</dbReference>
<protein>
    <submittedName>
        <fullName evidence="6">Extracellular solute-binding protein</fullName>
    </submittedName>
</protein>
<evidence type="ECO:0000256" key="5">
    <source>
        <dbReference type="ARBA" id="ARBA00023288"/>
    </source>
</evidence>
<name>A0A7C3WMF5_THEPE</name>
<keyword evidence="2" id="KW-0732">Signal</keyword>
<evidence type="ECO:0000256" key="3">
    <source>
        <dbReference type="ARBA" id="ARBA00023136"/>
    </source>
</evidence>
<evidence type="ECO:0000313" key="6">
    <source>
        <dbReference type="EMBL" id="HGB25521.1"/>
    </source>
</evidence>
<dbReference type="PANTHER" id="PTHR43649:SF33">
    <property type="entry name" value="POLYGALACTURONAN_RHAMNOGALACTURONAN-BINDING PROTEIN YTCQ"/>
    <property type="match status" value="1"/>
</dbReference>
<keyword evidence="3" id="KW-0472">Membrane</keyword>
<accession>A0A7C3WMF5</accession>
<evidence type="ECO:0000256" key="2">
    <source>
        <dbReference type="ARBA" id="ARBA00022729"/>
    </source>
</evidence>
<gene>
    <name evidence="6" type="ORF">ENV88_05770</name>
</gene>
<organism evidence="6">
    <name type="scientific">Thermofilum pendens</name>
    <dbReference type="NCBI Taxonomy" id="2269"/>
    <lineage>
        <taxon>Archaea</taxon>
        <taxon>Thermoproteota</taxon>
        <taxon>Thermoprotei</taxon>
        <taxon>Thermofilales</taxon>
        <taxon>Thermofilaceae</taxon>
        <taxon>Thermofilum</taxon>
    </lineage>
</organism>
<dbReference type="AlphaFoldDB" id="A0A7C3WMF5"/>